<protein>
    <submittedName>
        <fullName evidence="1">Lipoprotein</fullName>
    </submittedName>
</protein>
<evidence type="ECO:0000313" key="1">
    <source>
        <dbReference type="EMBL" id="XDU62457.1"/>
    </source>
</evidence>
<dbReference type="EMBL" id="CP165647">
    <property type="protein sequence ID" value="XDU62457.1"/>
    <property type="molecule type" value="Genomic_DNA"/>
</dbReference>
<reference evidence="1" key="1">
    <citation type="submission" date="2024-07" db="EMBL/GenBank/DDBJ databases">
        <authorList>
            <person name="Li X.-J."/>
            <person name="Wang X."/>
        </authorList>
    </citation>
    <scope>NUCLEOTIDE SEQUENCE</scope>
    <source>
        <strain evidence="1">HSP-536</strain>
    </source>
</reference>
<dbReference type="AlphaFoldDB" id="A0AB39V561"/>
<accession>A0AB39V561</accession>
<sequence>MLNKRMAVFFLSCFLFIISCNEKENGAGKKNSENLQNKTTQENIFSNNSIEKIIETFSKKSRENRVRIGNFDKLVYENKNYYYARINSKNDAIYALDYSGISATSIFLKVGKVDGANLGIIENMVVNLIQVSDEKIKDSEARVIYAKILSNLGEKELSGLLTYANKITYGVRIDPETSEFIFFAKESENENNITSIQQFKLENEEGKKANFELLANSKKNKK</sequence>
<dbReference type="PROSITE" id="PS51257">
    <property type="entry name" value="PROKAR_LIPOPROTEIN"/>
    <property type="match status" value="1"/>
</dbReference>
<proteinExistence type="predicted"/>
<gene>
    <name evidence="1" type="ORF">AB8B28_00820</name>
</gene>
<keyword evidence="1" id="KW-0449">Lipoprotein</keyword>
<name>A0AB39V561_9FUSO</name>
<dbReference type="KEGG" id="lala:AB8B28_00820"/>
<organism evidence="1">
    <name type="scientific">Leptotrichia alba</name>
    <dbReference type="NCBI Taxonomy" id="3239304"/>
    <lineage>
        <taxon>Bacteria</taxon>
        <taxon>Fusobacteriati</taxon>
        <taxon>Fusobacteriota</taxon>
        <taxon>Fusobacteriia</taxon>
        <taxon>Fusobacteriales</taxon>
        <taxon>Leptotrichiaceae</taxon>
        <taxon>Leptotrichia</taxon>
    </lineage>
</organism>
<dbReference type="RefSeq" id="WP_369716252.1">
    <property type="nucleotide sequence ID" value="NZ_CP165647.1"/>
</dbReference>